<keyword evidence="1" id="KW-0732">Signal</keyword>
<proteinExistence type="predicted"/>
<reference evidence="2" key="1">
    <citation type="submission" date="2020-03" db="EMBL/GenBank/DDBJ databases">
        <title>A transcriptome and proteome of the tick Rhipicephalus microplus shaped by the genetic composition of its hosts and developmental stage.</title>
        <authorList>
            <person name="Garcia G.R."/>
            <person name="Ribeiro J.M.C."/>
            <person name="Maruyama S.R."/>
            <person name="Gardinasse L.G."/>
            <person name="Nelson K."/>
            <person name="Ferreira B.R."/>
            <person name="Andrade T.G."/>
            <person name="Santos I.K.F.M."/>
        </authorList>
    </citation>
    <scope>NUCLEOTIDE SEQUENCE</scope>
    <source>
        <strain evidence="2">NSGR</strain>
        <tissue evidence="2">Salivary glands</tissue>
    </source>
</reference>
<feature type="chain" id="PRO_5026040067" evidence="1">
    <location>
        <begin position="21"/>
        <end position="100"/>
    </location>
</feature>
<sequence>MHPLLLHVTVRNALLLQCQSQVPREISTRVHGSLPWSNGIRPFFEISAFMAPHIKTVASSPPATTCLICRLCLEIAYTNQSLFQCHGKRHKLDCDGIEEN</sequence>
<feature type="signal peptide" evidence="1">
    <location>
        <begin position="1"/>
        <end position="20"/>
    </location>
</feature>
<organism evidence="2">
    <name type="scientific">Rhipicephalus microplus</name>
    <name type="common">Cattle tick</name>
    <name type="synonym">Boophilus microplus</name>
    <dbReference type="NCBI Taxonomy" id="6941"/>
    <lineage>
        <taxon>Eukaryota</taxon>
        <taxon>Metazoa</taxon>
        <taxon>Ecdysozoa</taxon>
        <taxon>Arthropoda</taxon>
        <taxon>Chelicerata</taxon>
        <taxon>Arachnida</taxon>
        <taxon>Acari</taxon>
        <taxon>Parasitiformes</taxon>
        <taxon>Ixodida</taxon>
        <taxon>Ixodoidea</taxon>
        <taxon>Ixodidae</taxon>
        <taxon>Rhipicephalinae</taxon>
        <taxon>Rhipicephalus</taxon>
        <taxon>Boophilus</taxon>
    </lineage>
</organism>
<dbReference type="AlphaFoldDB" id="A0A6G5A230"/>
<accession>A0A6G5A230</accession>
<evidence type="ECO:0000256" key="1">
    <source>
        <dbReference type="SAM" id="SignalP"/>
    </source>
</evidence>
<protein>
    <submittedName>
        <fullName evidence="2">Putative secreted protein</fullName>
    </submittedName>
</protein>
<dbReference type="EMBL" id="GIKN01002355">
    <property type="protein sequence ID" value="NIE44628.1"/>
    <property type="molecule type" value="Transcribed_RNA"/>
</dbReference>
<name>A0A6G5A230_RHIMP</name>
<evidence type="ECO:0000313" key="2">
    <source>
        <dbReference type="EMBL" id="NIE44628.1"/>
    </source>
</evidence>